<dbReference type="GO" id="GO:0046872">
    <property type="term" value="F:metal ion binding"/>
    <property type="evidence" value="ECO:0007669"/>
    <property type="project" value="InterPro"/>
</dbReference>
<evidence type="ECO:0000259" key="1">
    <source>
        <dbReference type="PROSITE" id="PS50846"/>
    </source>
</evidence>
<comment type="caution">
    <text evidence="2">The sequence shown here is derived from an EMBL/GenBank/DDBJ whole genome shotgun (WGS) entry which is preliminary data.</text>
</comment>
<dbReference type="RefSeq" id="WP_188625144.1">
    <property type="nucleotide sequence ID" value="NZ_BMIL01000001.1"/>
</dbReference>
<dbReference type="AlphaFoldDB" id="A0A916U0J3"/>
<sequence length="71" mass="7859">METYKFKTNIKCGNCIATVTPFLNGISDIQDWSVDTKNPDKTLTVTATDELDTTQVISELNKAGYQAETIL</sequence>
<gene>
    <name evidence="2" type="ORF">GCM10011387_03950</name>
</gene>
<dbReference type="EMBL" id="BMIL01000001">
    <property type="protein sequence ID" value="GGC53608.1"/>
    <property type="molecule type" value="Genomic_DNA"/>
</dbReference>
<dbReference type="InterPro" id="IPR006121">
    <property type="entry name" value="HMA_dom"/>
</dbReference>
<evidence type="ECO:0000313" key="3">
    <source>
        <dbReference type="Proteomes" id="UP000651668"/>
    </source>
</evidence>
<dbReference type="SUPFAM" id="SSF55008">
    <property type="entry name" value="HMA, heavy metal-associated domain"/>
    <property type="match status" value="1"/>
</dbReference>
<keyword evidence="3" id="KW-1185">Reference proteome</keyword>
<dbReference type="PROSITE" id="PS50846">
    <property type="entry name" value="HMA_2"/>
    <property type="match status" value="1"/>
</dbReference>
<protein>
    <recommendedName>
        <fullName evidence="1">HMA domain-containing protein</fullName>
    </recommendedName>
</protein>
<organism evidence="2 3">
    <name type="scientific">Pedobacter quisquiliarum</name>
    <dbReference type="NCBI Taxonomy" id="1834438"/>
    <lineage>
        <taxon>Bacteria</taxon>
        <taxon>Pseudomonadati</taxon>
        <taxon>Bacteroidota</taxon>
        <taxon>Sphingobacteriia</taxon>
        <taxon>Sphingobacteriales</taxon>
        <taxon>Sphingobacteriaceae</taxon>
        <taxon>Pedobacter</taxon>
    </lineage>
</organism>
<evidence type="ECO:0000313" key="2">
    <source>
        <dbReference type="EMBL" id="GGC53608.1"/>
    </source>
</evidence>
<dbReference type="CDD" id="cd00371">
    <property type="entry name" value="HMA"/>
    <property type="match status" value="1"/>
</dbReference>
<accession>A0A916U0J3</accession>
<proteinExistence type="predicted"/>
<dbReference type="InterPro" id="IPR036163">
    <property type="entry name" value="HMA_dom_sf"/>
</dbReference>
<feature type="domain" description="HMA" evidence="1">
    <location>
        <begin position="1"/>
        <end position="68"/>
    </location>
</feature>
<dbReference type="Pfam" id="PF00403">
    <property type="entry name" value="HMA"/>
    <property type="match status" value="1"/>
</dbReference>
<reference evidence="2" key="2">
    <citation type="submission" date="2020-09" db="EMBL/GenBank/DDBJ databases">
        <authorList>
            <person name="Sun Q."/>
            <person name="Zhou Y."/>
        </authorList>
    </citation>
    <scope>NUCLEOTIDE SEQUENCE</scope>
    <source>
        <strain evidence="2">CGMCC 1.15343</strain>
    </source>
</reference>
<dbReference type="Gene3D" id="3.30.70.100">
    <property type="match status" value="1"/>
</dbReference>
<dbReference type="Proteomes" id="UP000651668">
    <property type="component" value="Unassembled WGS sequence"/>
</dbReference>
<name>A0A916U0J3_9SPHI</name>
<reference evidence="2" key="1">
    <citation type="journal article" date="2014" name="Int. J. Syst. Evol. Microbiol.">
        <title>Complete genome sequence of Corynebacterium casei LMG S-19264T (=DSM 44701T), isolated from a smear-ripened cheese.</title>
        <authorList>
            <consortium name="US DOE Joint Genome Institute (JGI-PGF)"/>
            <person name="Walter F."/>
            <person name="Albersmeier A."/>
            <person name="Kalinowski J."/>
            <person name="Ruckert C."/>
        </authorList>
    </citation>
    <scope>NUCLEOTIDE SEQUENCE</scope>
    <source>
        <strain evidence="2">CGMCC 1.15343</strain>
    </source>
</reference>